<keyword evidence="2" id="KW-1185">Reference proteome</keyword>
<comment type="caution">
    <text evidence="1">The sequence shown here is derived from an EMBL/GenBank/DDBJ whole genome shotgun (WGS) entry which is preliminary data.</text>
</comment>
<dbReference type="Pfam" id="PF08843">
    <property type="entry name" value="AbiEii"/>
    <property type="match status" value="1"/>
</dbReference>
<dbReference type="RefSeq" id="WP_078349970.1">
    <property type="nucleotide sequence ID" value="NZ_MBTF01000034.1"/>
</dbReference>
<proteinExistence type="predicted"/>
<evidence type="ECO:0000313" key="2">
    <source>
        <dbReference type="Proteomes" id="UP000189739"/>
    </source>
</evidence>
<sequence>MLFWNTVTNTLKCTLIQLMGSAELKDFRLIGGTALSLQLGHRMSVDIDLFTDSAYGTIDFELIERFLKTNFPYANGDFGGNAGLGRSYLVGDNSSSVVKVDIYYAMDPFFQPVKMDENIRMATIEEIIAMKIDVIQRVGRKKDFWDLHEVLGRYTIKDMIALHRKRYEWTHDEKLIRENLTNFDEADNEFDPICLQHKEWVFIKEDIKEAVAKSS</sequence>
<name>A0A1S9PB95_9SPHI</name>
<accession>A0A1S9PB95</accession>
<protein>
    <recommendedName>
        <fullName evidence="3">Nucleotidyltransferase</fullName>
    </recommendedName>
</protein>
<dbReference type="STRING" id="1792845.BC343_11320"/>
<gene>
    <name evidence="1" type="ORF">BC343_11320</name>
</gene>
<dbReference type="OrthoDB" id="9796281at2"/>
<evidence type="ECO:0000313" key="1">
    <source>
        <dbReference type="EMBL" id="OOQ58225.1"/>
    </source>
</evidence>
<evidence type="ECO:0008006" key="3">
    <source>
        <dbReference type="Google" id="ProtNLM"/>
    </source>
</evidence>
<organism evidence="1 2">
    <name type="scientific">Mucilaginibacter pedocola</name>
    <dbReference type="NCBI Taxonomy" id="1792845"/>
    <lineage>
        <taxon>Bacteria</taxon>
        <taxon>Pseudomonadati</taxon>
        <taxon>Bacteroidota</taxon>
        <taxon>Sphingobacteriia</taxon>
        <taxon>Sphingobacteriales</taxon>
        <taxon>Sphingobacteriaceae</taxon>
        <taxon>Mucilaginibacter</taxon>
    </lineage>
</organism>
<dbReference type="Proteomes" id="UP000189739">
    <property type="component" value="Unassembled WGS sequence"/>
</dbReference>
<reference evidence="1 2" key="1">
    <citation type="submission" date="2016-07" db="EMBL/GenBank/DDBJ databases">
        <title>Genomic analysis of zinc-resistant bacterium Mucilaginibacter pedocola TBZ30.</title>
        <authorList>
            <person name="Huang J."/>
            <person name="Tang J."/>
        </authorList>
    </citation>
    <scope>NUCLEOTIDE SEQUENCE [LARGE SCALE GENOMIC DNA]</scope>
    <source>
        <strain evidence="1 2">TBZ30</strain>
    </source>
</reference>
<dbReference type="EMBL" id="MBTF01000034">
    <property type="protein sequence ID" value="OOQ58225.1"/>
    <property type="molecule type" value="Genomic_DNA"/>
</dbReference>
<dbReference type="InterPro" id="IPR014942">
    <property type="entry name" value="AbiEii"/>
</dbReference>
<dbReference type="AlphaFoldDB" id="A0A1S9PB95"/>